<dbReference type="InterPro" id="IPR036136">
    <property type="entry name" value="Nit/Sulf_reduc_fer-like_dom_sf"/>
</dbReference>
<dbReference type="GO" id="GO:0016491">
    <property type="term" value="F:oxidoreductase activity"/>
    <property type="evidence" value="ECO:0007669"/>
    <property type="project" value="UniProtKB-KW"/>
</dbReference>
<dbReference type="EMBL" id="JAGSOJ010000002">
    <property type="protein sequence ID" value="MCM1989783.1"/>
    <property type="molecule type" value="Genomic_DNA"/>
</dbReference>
<evidence type="ECO:0000259" key="6">
    <source>
        <dbReference type="Pfam" id="PF01077"/>
    </source>
</evidence>
<evidence type="ECO:0000256" key="5">
    <source>
        <dbReference type="ARBA" id="ARBA00023014"/>
    </source>
</evidence>
<evidence type="ECO:0000313" key="8">
    <source>
        <dbReference type="EMBL" id="MCM1989783.1"/>
    </source>
</evidence>
<evidence type="ECO:0000256" key="3">
    <source>
        <dbReference type="ARBA" id="ARBA00023002"/>
    </source>
</evidence>
<dbReference type="PIRSF" id="PIRSF037487">
    <property type="entry name" value="Sulfite_red_assimil"/>
    <property type="match status" value="1"/>
</dbReference>
<dbReference type="Gene3D" id="3.90.480.20">
    <property type="match status" value="1"/>
</dbReference>
<dbReference type="InterPro" id="IPR045854">
    <property type="entry name" value="NO2/SO3_Rdtase_4Fe4S_sf"/>
</dbReference>
<dbReference type="AlphaFoldDB" id="A0A9J6NZ21"/>
<protein>
    <submittedName>
        <fullName evidence="8">NAD(P)/FAD-dependent oxidoreductase</fullName>
    </submittedName>
</protein>
<feature type="domain" description="Nitrite/sulphite reductase 4Fe-4S" evidence="6">
    <location>
        <begin position="84"/>
        <end position="215"/>
    </location>
</feature>
<organism evidence="8 9">
    <name type="scientific">Oceanirhabdus seepicola</name>
    <dbReference type="NCBI Taxonomy" id="2828781"/>
    <lineage>
        <taxon>Bacteria</taxon>
        <taxon>Bacillati</taxon>
        <taxon>Bacillota</taxon>
        <taxon>Clostridia</taxon>
        <taxon>Eubacteriales</taxon>
        <taxon>Clostridiaceae</taxon>
        <taxon>Oceanirhabdus</taxon>
    </lineage>
</organism>
<evidence type="ECO:0000256" key="1">
    <source>
        <dbReference type="ARBA" id="ARBA00022617"/>
    </source>
</evidence>
<keyword evidence="3" id="KW-0560">Oxidoreductase</keyword>
<evidence type="ECO:0000259" key="7">
    <source>
        <dbReference type="Pfam" id="PF03460"/>
    </source>
</evidence>
<gene>
    <name evidence="8" type="ORF">KDK92_08530</name>
</gene>
<sequence>MPKYAVLQRIRNNKRTYAITPRIPGGFVNHKTLLKITEVAEKYNASIKLTSGQRLMIIGLKAEDVEKAWKDLGMEPAVLSPYSVKNVEMCPATFCKRMKQNSLPLGLRLEKRFYGAPTPNRTKIGVAGCRNACGSVNSKDIGVIGTKDEGYIVIAGGSAGYHPRLSDKIASNLNEDEAFNMVESIYEFYNDNAELGTKLGDFIDQITLDKFIQGVYKIYDEINPKTIEK</sequence>
<keyword evidence="5" id="KW-0411">Iron-sulfur</keyword>
<dbReference type="Pfam" id="PF01077">
    <property type="entry name" value="NIR_SIR"/>
    <property type="match status" value="1"/>
</dbReference>
<feature type="domain" description="Nitrite/Sulfite reductase ferredoxin-like" evidence="7">
    <location>
        <begin position="13"/>
        <end position="73"/>
    </location>
</feature>
<dbReference type="GO" id="GO:0051536">
    <property type="term" value="F:iron-sulfur cluster binding"/>
    <property type="evidence" value="ECO:0007669"/>
    <property type="project" value="UniProtKB-KW"/>
</dbReference>
<evidence type="ECO:0000256" key="4">
    <source>
        <dbReference type="ARBA" id="ARBA00023004"/>
    </source>
</evidence>
<dbReference type="Proteomes" id="UP001056429">
    <property type="component" value="Unassembled WGS sequence"/>
</dbReference>
<comment type="caution">
    <text evidence="8">The sequence shown here is derived from an EMBL/GenBank/DDBJ whole genome shotgun (WGS) entry which is preliminary data.</text>
</comment>
<dbReference type="InterPro" id="IPR017220">
    <property type="entry name" value="Sulphite_reductase_assimil"/>
</dbReference>
<reference evidence="8" key="2">
    <citation type="submission" date="2021-04" db="EMBL/GenBank/DDBJ databases">
        <authorList>
            <person name="Dong X."/>
        </authorList>
    </citation>
    <scope>NUCLEOTIDE SEQUENCE</scope>
    <source>
        <strain evidence="8">ZWT</strain>
    </source>
</reference>
<evidence type="ECO:0000256" key="2">
    <source>
        <dbReference type="ARBA" id="ARBA00022723"/>
    </source>
</evidence>
<dbReference type="GO" id="GO:0046872">
    <property type="term" value="F:metal ion binding"/>
    <property type="evidence" value="ECO:0007669"/>
    <property type="project" value="UniProtKB-KW"/>
</dbReference>
<accession>A0A9J6NZ21</accession>
<dbReference type="SUPFAM" id="SSF55124">
    <property type="entry name" value="Nitrite/Sulfite reductase N-terminal domain-like"/>
    <property type="match status" value="1"/>
</dbReference>
<dbReference type="PANTHER" id="PTHR43809">
    <property type="entry name" value="NITRITE REDUCTASE (NADH) LARGE SUBUNIT"/>
    <property type="match status" value="1"/>
</dbReference>
<dbReference type="InterPro" id="IPR005117">
    <property type="entry name" value="NiRdtase/SiRdtase_haem-b_fer"/>
</dbReference>
<name>A0A9J6NZ21_9CLOT</name>
<dbReference type="Gene3D" id="3.30.413.10">
    <property type="entry name" value="Sulfite Reductase Hemoprotein, domain 1"/>
    <property type="match status" value="1"/>
</dbReference>
<keyword evidence="2" id="KW-0479">Metal-binding</keyword>
<keyword evidence="4" id="KW-0408">Iron</keyword>
<dbReference type="PANTHER" id="PTHR43809:SF1">
    <property type="entry name" value="NITRITE REDUCTASE (NADH) LARGE SUBUNIT"/>
    <property type="match status" value="1"/>
</dbReference>
<proteinExistence type="predicted"/>
<dbReference type="Pfam" id="PF03460">
    <property type="entry name" value="NIR_SIR_ferr"/>
    <property type="match status" value="1"/>
</dbReference>
<dbReference type="GO" id="GO:0020037">
    <property type="term" value="F:heme binding"/>
    <property type="evidence" value="ECO:0007669"/>
    <property type="project" value="InterPro"/>
</dbReference>
<keyword evidence="1" id="KW-0349">Heme</keyword>
<dbReference type="RefSeq" id="WP_420852336.1">
    <property type="nucleotide sequence ID" value="NZ_JAGSOJ010000002.1"/>
</dbReference>
<keyword evidence="9" id="KW-1185">Reference proteome</keyword>
<reference evidence="8" key="1">
    <citation type="journal article" date="2021" name="mSystems">
        <title>Bacteria and Archaea Synergistically Convert Glycine Betaine to Biogenic Methane in the Formosa Cold Seep of the South China Sea.</title>
        <authorList>
            <person name="Li L."/>
            <person name="Zhang W."/>
            <person name="Zhang S."/>
            <person name="Song L."/>
            <person name="Sun Q."/>
            <person name="Zhang H."/>
            <person name="Xiang H."/>
            <person name="Dong X."/>
        </authorList>
    </citation>
    <scope>NUCLEOTIDE SEQUENCE</scope>
    <source>
        <strain evidence="8">ZWT</strain>
    </source>
</reference>
<dbReference type="InterPro" id="IPR006067">
    <property type="entry name" value="NO2/SO3_Rdtase_4Fe4S_dom"/>
</dbReference>
<dbReference type="SUPFAM" id="SSF56014">
    <property type="entry name" value="Nitrite and sulphite reductase 4Fe-4S domain-like"/>
    <property type="match status" value="1"/>
</dbReference>
<dbReference type="InterPro" id="IPR052034">
    <property type="entry name" value="NasD-like"/>
</dbReference>
<evidence type="ECO:0000313" key="9">
    <source>
        <dbReference type="Proteomes" id="UP001056429"/>
    </source>
</evidence>